<dbReference type="InterPro" id="IPR013598">
    <property type="entry name" value="Exportin-1/Importin-b-like"/>
</dbReference>
<dbReference type="GO" id="GO:0005049">
    <property type="term" value="F:nuclear export signal receptor activity"/>
    <property type="evidence" value="ECO:0007669"/>
    <property type="project" value="InterPro"/>
</dbReference>
<dbReference type="EMBL" id="ATMH01000690">
    <property type="protein sequence ID" value="EPY36230.1"/>
    <property type="molecule type" value="Genomic_DNA"/>
</dbReference>
<dbReference type="EMBL" id="ATMH01009148">
    <property type="protein sequence ID" value="EPY20114.1"/>
    <property type="molecule type" value="Genomic_DNA"/>
</dbReference>
<dbReference type="InterPro" id="IPR040485">
    <property type="entry name" value="XPO1_repeat_3"/>
</dbReference>
<dbReference type="Proteomes" id="UP000015354">
    <property type="component" value="Unassembled WGS sequence"/>
</dbReference>
<evidence type="ECO:0000256" key="6">
    <source>
        <dbReference type="ARBA" id="ARBA00023242"/>
    </source>
</evidence>
<dbReference type="InterPro" id="IPR041235">
    <property type="entry name" value="Exp1_repeat_2"/>
</dbReference>
<evidence type="ECO:0000256" key="2">
    <source>
        <dbReference type="ARBA" id="ARBA00009466"/>
    </source>
</evidence>
<keyword evidence="4" id="KW-0509">mRNA transport</keyword>
<evidence type="ECO:0000256" key="7">
    <source>
        <dbReference type="ARBA" id="ARBA00073514"/>
    </source>
</evidence>
<dbReference type="Pfam" id="PF03810">
    <property type="entry name" value="IBN_N"/>
    <property type="match status" value="1"/>
</dbReference>
<dbReference type="Pfam" id="PF08389">
    <property type="entry name" value="Xpo1"/>
    <property type="match status" value="1"/>
</dbReference>
<comment type="subcellular location">
    <subcellularLocation>
        <location evidence="1">Nucleus</location>
    </subcellularLocation>
</comment>
<evidence type="ECO:0000313" key="10">
    <source>
        <dbReference type="EMBL" id="EPY36230.1"/>
    </source>
</evidence>
<dbReference type="InterPro" id="IPR016024">
    <property type="entry name" value="ARM-type_fold"/>
</dbReference>
<keyword evidence="11" id="KW-1185">Reference proteome</keyword>
<feature type="domain" description="Importin N-terminal" evidence="8">
    <location>
        <begin position="34"/>
        <end position="100"/>
    </location>
</feature>
<proteinExistence type="inferred from homology"/>
<dbReference type="PROSITE" id="PS50166">
    <property type="entry name" value="IMPORTIN_B_NT"/>
    <property type="match status" value="1"/>
</dbReference>
<evidence type="ECO:0000313" key="9">
    <source>
        <dbReference type="EMBL" id="EPY20114.1"/>
    </source>
</evidence>
<dbReference type="InterPro" id="IPR045065">
    <property type="entry name" value="XPO1/5"/>
</dbReference>
<dbReference type="PANTHER" id="PTHR11223">
    <property type="entry name" value="EXPORTIN 1/5"/>
    <property type="match status" value="1"/>
</dbReference>
<dbReference type="GO" id="GO:0005634">
    <property type="term" value="C:nucleus"/>
    <property type="evidence" value="ECO:0007669"/>
    <property type="project" value="UniProtKB-SubCell"/>
</dbReference>
<dbReference type="FunFam" id="1.25.10.10:FF:001255">
    <property type="entry name" value="Exportin 1"/>
    <property type="match status" value="1"/>
</dbReference>
<dbReference type="SMART" id="SM00913">
    <property type="entry name" value="IBN_N"/>
    <property type="match status" value="1"/>
</dbReference>
<evidence type="ECO:0000256" key="1">
    <source>
        <dbReference type="ARBA" id="ARBA00004123"/>
    </source>
</evidence>
<dbReference type="Pfam" id="PF08767">
    <property type="entry name" value="CRM1_C"/>
    <property type="match status" value="1"/>
</dbReference>
<evidence type="ECO:0000256" key="3">
    <source>
        <dbReference type="ARBA" id="ARBA00022448"/>
    </source>
</evidence>
<dbReference type="GO" id="GO:0051028">
    <property type="term" value="P:mRNA transport"/>
    <property type="evidence" value="ECO:0007669"/>
    <property type="project" value="UniProtKB-KW"/>
</dbReference>
<dbReference type="GO" id="GO:0005737">
    <property type="term" value="C:cytoplasm"/>
    <property type="evidence" value="ECO:0007669"/>
    <property type="project" value="TreeGrafter"/>
</dbReference>
<evidence type="ECO:0000313" key="11">
    <source>
        <dbReference type="Proteomes" id="UP000015354"/>
    </source>
</evidence>
<name>S9TUA2_9TRYP</name>
<dbReference type="AlphaFoldDB" id="S9TUA2"/>
<dbReference type="SMART" id="SM01102">
    <property type="entry name" value="CRM1_C"/>
    <property type="match status" value="1"/>
</dbReference>
<evidence type="ECO:0000256" key="5">
    <source>
        <dbReference type="ARBA" id="ARBA00022927"/>
    </source>
</evidence>
<keyword evidence="5" id="KW-0653">Protein transport</keyword>
<dbReference type="Pfam" id="PF18784">
    <property type="entry name" value="CRM1_repeat_2"/>
    <property type="match status" value="1"/>
</dbReference>
<accession>S9TUA2</accession>
<dbReference type="GO" id="GO:0006611">
    <property type="term" value="P:protein export from nucleus"/>
    <property type="evidence" value="ECO:0007669"/>
    <property type="project" value="InterPro"/>
</dbReference>
<dbReference type="InterPro" id="IPR011989">
    <property type="entry name" value="ARM-like"/>
</dbReference>
<dbReference type="InterPro" id="IPR014877">
    <property type="entry name" value="XPO1_C_dom"/>
</dbReference>
<dbReference type="Gene3D" id="1.25.10.10">
    <property type="entry name" value="Leucine-rich Repeat Variant"/>
    <property type="match status" value="1"/>
</dbReference>
<protein>
    <recommendedName>
        <fullName evidence="7">Exportin-1</fullName>
    </recommendedName>
</protein>
<reference evidence="9" key="2">
    <citation type="submission" date="2013-03" db="EMBL/GenBank/DDBJ databases">
        <authorList>
            <person name="Motta M.C.M."/>
            <person name="Martins A.C.A."/>
            <person name="Preta C.M.C.C."/>
            <person name="Silva R."/>
            <person name="de Souza S.S."/>
            <person name="Klein C.C."/>
            <person name="de Almeida L.G.P."/>
            <person name="Cunha O.L."/>
            <person name="Colabardini A.C."/>
            <person name="Lima B.A."/>
            <person name="Machado C.R."/>
            <person name="Soares C.M.A."/>
            <person name="de Menezes C.B.A."/>
            <person name="Bartolomeu D.C."/>
            <person name="Grisard E.C."/>
            <person name="Fantinatti-Garboggini F."/>
            <person name="Rodrigues-Luiz G.F."/>
            <person name="Wagner G."/>
            <person name="Goldman G.H."/>
            <person name="Fietto J.L.R."/>
            <person name="Ciapina L.P."/>
            <person name="Brocchi M."/>
            <person name="Elias M.C."/>
            <person name="Goldman M.H.S."/>
            <person name="Sagot M.-F."/>
            <person name="Pereira M."/>
            <person name="Stoco P.H."/>
            <person name="Teixeira S.M.R."/>
            <person name="de Mendonca-Neto R.P."/>
            <person name="Maciel T.E.F."/>
            <person name="Mendes T.A.O."/>
            <person name="Urmenyi T.P."/>
            <person name="Teixeira M.M.G."/>
            <person name="de Camargo E.F.P."/>
            <person name="de Sousa W."/>
            <person name="Schenkman S."/>
            <person name="de Vasconcelos A.T.R."/>
        </authorList>
    </citation>
    <scope>NUCLEOTIDE SEQUENCE</scope>
</reference>
<comment type="caution">
    <text evidence="9">The sequence shown here is derived from an EMBL/GenBank/DDBJ whole genome shotgun (WGS) entry which is preliminary data.</text>
</comment>
<dbReference type="InterPro" id="IPR041123">
    <property type="entry name" value="CRM1_repeat"/>
</dbReference>
<dbReference type="InterPro" id="IPR001494">
    <property type="entry name" value="Importin-beta_N"/>
</dbReference>
<dbReference type="Pfam" id="PF18787">
    <property type="entry name" value="CRM1_repeat_3"/>
    <property type="match status" value="1"/>
</dbReference>
<gene>
    <name evidence="10" type="ORF">STCU_00690</name>
    <name evidence="9" type="ORF">STCU_09148</name>
</gene>
<evidence type="ECO:0000256" key="4">
    <source>
        <dbReference type="ARBA" id="ARBA00022816"/>
    </source>
</evidence>
<evidence type="ECO:0000259" key="8">
    <source>
        <dbReference type="PROSITE" id="PS50166"/>
    </source>
</evidence>
<dbReference type="Pfam" id="PF18777">
    <property type="entry name" value="CRM1_repeat"/>
    <property type="match status" value="1"/>
</dbReference>
<keyword evidence="6" id="KW-0539">Nucleus</keyword>
<organism evidence="9 11">
    <name type="scientific">Strigomonas culicis</name>
    <dbReference type="NCBI Taxonomy" id="28005"/>
    <lineage>
        <taxon>Eukaryota</taxon>
        <taxon>Discoba</taxon>
        <taxon>Euglenozoa</taxon>
        <taxon>Kinetoplastea</taxon>
        <taxon>Metakinetoplastina</taxon>
        <taxon>Trypanosomatida</taxon>
        <taxon>Trypanosomatidae</taxon>
        <taxon>Strigomonadinae</taxon>
        <taxon>Strigomonas</taxon>
    </lineage>
</organism>
<dbReference type="OrthoDB" id="27218at2759"/>
<sequence length="1034" mass="117481">MESILDFDQPLNVQIFDQVASMLSTGNQFDIVRAQEVLTKFQEHPDALYRVDKILMESNNMNSRFIALQVLNDGIRTRWMTIDEHNQSMIRNFIINLIAQECTSFSRIRQQRALLTKMNSVLVSIAKREYPTHWSNCIQDICTSADPSTPMVENNLNLLKLMGEEMFVFEEKSMTSRWAARRREALKEDFQYIMNLCGMVIVSASDPLLLKAAVETLAIFVPFIEPAVVIHPEILVHLTNFVTGDINVRLPALRCLTEYFSIKLDRGSTGDAERNLLIEAFRAAFGYIVNCLPASHSSIIEKTTFFYEEGGPEEQEFISVLNLMLDAFLQQYITYITYDDALLVASHEMMVGMSGIEDQQMFKTCVKYWCKLGEHILEGAASNVKKNISSKLQKVLSHVRFILIKRMAKPEEVIIVQEEGEFRRERVKDVEQLHMYELMRNTLVVLTHIDARDTQSIMVRLMEKQLDRSEWSWDNCSRLAWAVGAISLAMPPEQESALFTTIISGLLTLCKESHGKDNRAAVASNVLFVAGQYPRYLRRHPKFLAAVTRKVFSFMEETFPGVQDMSVDTFYKLCEQLGGCYVQRLEDGPLSFAESTAQNWTLTVSALSRQQIETCFAAVGFWVAAEEREKQANLLEMLLHDTNALFKQLVENYAHQGRVYCQDEAYMMELLHYLRIFSHIAGTCGDAFVNEMYLIALDLFGLYRLFTDVQTQTLASAGASAGALNNSMESTRCMRLCKREILKILEAFIENSEQLDYISQNVIGEIFSTVLVDYQNSIPAVKEAGAMALAAASVRTLGARLSDKCDSILSCTFDTTVAMIAGSFETYPEFRLQLLKLLQALNEHCFDAFIRYASSAENVLDGLLWSIKHFDYPTMSTALETLDRLLEKVVESSYAEQFYTAYIDKIFQEVLFAAMDTLHAAGFPFHCRILRKLFGLSDSMPADMPVLGRRAVLDFLVTQLLGIPTQTVASITEFVTTCFDKYPLEAAFNTCIADFLIESKVWGAEQENRLLQEEEERKRAQTIPGYVPMTNTAF</sequence>
<dbReference type="SUPFAM" id="SSF48371">
    <property type="entry name" value="ARM repeat"/>
    <property type="match status" value="2"/>
</dbReference>
<keyword evidence="3" id="KW-0813">Transport</keyword>
<comment type="similarity">
    <text evidence="2">Belongs to the exportin family.</text>
</comment>
<dbReference type="PANTHER" id="PTHR11223:SF2">
    <property type="entry name" value="EXPORTIN-1"/>
    <property type="match status" value="1"/>
</dbReference>
<dbReference type="GO" id="GO:0000055">
    <property type="term" value="P:ribosomal large subunit export from nucleus"/>
    <property type="evidence" value="ECO:0007669"/>
    <property type="project" value="TreeGrafter"/>
</dbReference>
<reference evidence="9 11" key="1">
    <citation type="journal article" date="2013" name="PLoS ONE">
        <title>Predicting the Proteins of Angomonas deanei, Strigomonas culicis and Their Respective Endosymbionts Reveals New Aspects of the Trypanosomatidae Family.</title>
        <authorList>
            <person name="Motta M.C."/>
            <person name="Martins A.C."/>
            <person name="de Souza S.S."/>
            <person name="Catta-Preta C.M."/>
            <person name="Silva R."/>
            <person name="Klein C.C."/>
            <person name="de Almeida L.G."/>
            <person name="de Lima Cunha O."/>
            <person name="Ciapina L.P."/>
            <person name="Brocchi M."/>
            <person name="Colabardini A.C."/>
            <person name="de Araujo Lima B."/>
            <person name="Machado C.R."/>
            <person name="de Almeida Soares C.M."/>
            <person name="Probst C.M."/>
            <person name="de Menezes C.B."/>
            <person name="Thompson C.E."/>
            <person name="Bartholomeu D.C."/>
            <person name="Gradia D.F."/>
            <person name="Pavoni D.P."/>
            <person name="Grisard E.C."/>
            <person name="Fantinatti-Garboggini F."/>
            <person name="Marchini F.K."/>
            <person name="Rodrigues-Luiz G.F."/>
            <person name="Wagner G."/>
            <person name="Goldman G.H."/>
            <person name="Fietto J.L."/>
            <person name="Elias M.C."/>
            <person name="Goldman M.H."/>
            <person name="Sagot M.F."/>
            <person name="Pereira M."/>
            <person name="Stoco P.H."/>
            <person name="de Mendonca-Neto R.P."/>
            <person name="Teixeira S.M."/>
            <person name="Maciel T.E."/>
            <person name="de Oliveira Mendes T.A."/>
            <person name="Urmenyi T.P."/>
            <person name="de Souza W."/>
            <person name="Schenkman S."/>
            <person name="de Vasconcelos A.T."/>
        </authorList>
    </citation>
    <scope>NUCLEOTIDE SEQUENCE [LARGE SCALE GENOMIC DNA]</scope>
</reference>
<dbReference type="GO" id="GO:0000056">
    <property type="term" value="P:ribosomal small subunit export from nucleus"/>
    <property type="evidence" value="ECO:0007669"/>
    <property type="project" value="TreeGrafter"/>
</dbReference>
<dbReference type="GO" id="GO:0031267">
    <property type="term" value="F:small GTPase binding"/>
    <property type="evidence" value="ECO:0007669"/>
    <property type="project" value="InterPro"/>
</dbReference>